<accession>A0A3S5C2N8</accession>
<comment type="caution">
    <text evidence="1">The sequence shown here is derived from an EMBL/GenBank/DDBJ whole genome shotgun (WGS) entry which is preliminary data.</text>
</comment>
<proteinExistence type="predicted"/>
<protein>
    <submittedName>
        <fullName evidence="1">Uncharacterized protein</fullName>
    </submittedName>
</protein>
<keyword evidence="2" id="KW-1185">Reference proteome</keyword>
<sequence length="58" mass="6875">MKFQQAVDICNQWEKSCNLMTQQIWHRYLVHQWTGSGPNLAYLSQFKTRLIEVSGNVF</sequence>
<gene>
    <name evidence="1" type="ORF">PXEA_LOCUS24806</name>
</gene>
<dbReference type="AlphaFoldDB" id="A0A3S5C2N8"/>
<organism evidence="1 2">
    <name type="scientific">Protopolystoma xenopodis</name>
    <dbReference type="NCBI Taxonomy" id="117903"/>
    <lineage>
        <taxon>Eukaryota</taxon>
        <taxon>Metazoa</taxon>
        <taxon>Spiralia</taxon>
        <taxon>Lophotrochozoa</taxon>
        <taxon>Platyhelminthes</taxon>
        <taxon>Monogenea</taxon>
        <taxon>Polyopisthocotylea</taxon>
        <taxon>Polystomatidea</taxon>
        <taxon>Polystomatidae</taxon>
        <taxon>Protopolystoma</taxon>
    </lineage>
</organism>
<evidence type="ECO:0000313" key="2">
    <source>
        <dbReference type="Proteomes" id="UP000784294"/>
    </source>
</evidence>
<name>A0A3S5C2N8_9PLAT</name>
<dbReference type="Proteomes" id="UP000784294">
    <property type="component" value="Unassembled WGS sequence"/>
</dbReference>
<reference evidence="1" key="1">
    <citation type="submission" date="2018-11" db="EMBL/GenBank/DDBJ databases">
        <authorList>
            <consortium name="Pathogen Informatics"/>
        </authorList>
    </citation>
    <scope>NUCLEOTIDE SEQUENCE</scope>
</reference>
<evidence type="ECO:0000313" key="1">
    <source>
        <dbReference type="EMBL" id="VEL31366.1"/>
    </source>
</evidence>
<dbReference type="EMBL" id="CAAALY010121564">
    <property type="protein sequence ID" value="VEL31366.1"/>
    <property type="molecule type" value="Genomic_DNA"/>
</dbReference>